<sequence>MKYGNLIITINKDIKYILDRNKFTLIQGSGAEHREPAAAEPGALGDAAAAGRAVRAGVIAWCVCRRAVCHRRVAGGTEQVTQAASYRACAAGQRGTAGVRSCRMITGRYWGLRARRQQASIRCEGLRGHSARSSSWYEAREGHPTRLPGRAKLIALSWAPVQAVKTCVGTRFSMSDIRSSSMARSGGLGMLQMLFWCSACSRRLRIFGGQLYQIGGIKSLLRICVLAQYPSVEQNGRGGMMGRRALPSRSEGQVLVDAGGLADAAHHTRLLLQADHAVLIVGAGREYVLGLHIDDRRKEVLQRGWRQDLGNLLLLEGVQAALSHFGEGRANASGIQY</sequence>
<protein>
    <submittedName>
        <fullName evidence="1">Uncharacterized protein</fullName>
    </submittedName>
</protein>
<gene>
    <name evidence="1" type="ORF">SS50377_11477</name>
</gene>
<dbReference type="EMBL" id="KI545991">
    <property type="protein sequence ID" value="EST48360.1"/>
    <property type="molecule type" value="Genomic_DNA"/>
</dbReference>
<reference evidence="1" key="1">
    <citation type="journal article" date="2014" name="PLoS Genet.">
        <title>The Genome of Spironucleus salmonicida Highlights a Fish Pathogen Adapted to Fluctuating Environments.</title>
        <authorList>
            <person name="Xu F."/>
            <person name="Jerlstrom-Hultqvist J."/>
            <person name="Einarsson E."/>
            <person name="Astvaldsson A."/>
            <person name="Svard S.G."/>
            <person name="Andersson J.O."/>
        </authorList>
    </citation>
    <scope>NUCLEOTIDE SEQUENCE</scope>
</reference>
<evidence type="ECO:0000313" key="1">
    <source>
        <dbReference type="EMBL" id="EST48360.1"/>
    </source>
</evidence>
<accession>V6LUV9</accession>
<proteinExistence type="predicted"/>
<organism evidence="1">
    <name type="scientific">Spironucleus salmonicida</name>
    <dbReference type="NCBI Taxonomy" id="348837"/>
    <lineage>
        <taxon>Eukaryota</taxon>
        <taxon>Metamonada</taxon>
        <taxon>Diplomonadida</taxon>
        <taxon>Hexamitidae</taxon>
        <taxon>Hexamitinae</taxon>
        <taxon>Spironucleus</taxon>
    </lineage>
</organism>
<name>V6LUV9_9EUKA</name>
<dbReference type="AlphaFoldDB" id="V6LUV9"/>